<feature type="compositionally biased region" description="Low complexity" evidence="1">
    <location>
        <begin position="791"/>
        <end position="801"/>
    </location>
</feature>
<gene>
    <name evidence="3" type="ORF">FA10DRAFT_269145</name>
</gene>
<feature type="compositionally biased region" description="Polar residues" evidence="1">
    <location>
        <begin position="808"/>
        <end position="832"/>
    </location>
</feature>
<dbReference type="EMBL" id="KZ819639">
    <property type="protein sequence ID" value="PWN87861.1"/>
    <property type="molecule type" value="Genomic_DNA"/>
</dbReference>
<feature type="region of interest" description="Disordered" evidence="1">
    <location>
        <begin position="285"/>
        <end position="304"/>
    </location>
</feature>
<proteinExistence type="predicted"/>
<protein>
    <submittedName>
        <fullName evidence="3">Uncharacterized protein</fullName>
    </submittedName>
</protein>
<feature type="region of interest" description="Disordered" evidence="1">
    <location>
        <begin position="341"/>
        <end position="364"/>
    </location>
</feature>
<feature type="transmembrane region" description="Helical" evidence="2">
    <location>
        <begin position="158"/>
        <end position="176"/>
    </location>
</feature>
<feature type="region of interest" description="Disordered" evidence="1">
    <location>
        <begin position="610"/>
        <end position="675"/>
    </location>
</feature>
<feature type="transmembrane region" description="Helical" evidence="2">
    <location>
        <begin position="120"/>
        <end position="146"/>
    </location>
</feature>
<keyword evidence="4" id="KW-1185">Reference proteome</keyword>
<feature type="transmembrane region" description="Helical" evidence="2">
    <location>
        <begin position="231"/>
        <end position="257"/>
    </location>
</feature>
<dbReference type="OrthoDB" id="10664259at2759"/>
<feature type="compositionally biased region" description="Polar residues" evidence="1">
    <location>
        <begin position="613"/>
        <end position="623"/>
    </location>
</feature>
<dbReference type="Proteomes" id="UP000245768">
    <property type="component" value="Unassembled WGS sequence"/>
</dbReference>
<reference evidence="3 4" key="1">
    <citation type="journal article" date="2018" name="Mol. Biol. Evol.">
        <title>Broad Genomic Sampling Reveals a Smut Pathogenic Ancestry of the Fungal Clade Ustilaginomycotina.</title>
        <authorList>
            <person name="Kijpornyongpan T."/>
            <person name="Mondo S.J."/>
            <person name="Barry K."/>
            <person name="Sandor L."/>
            <person name="Lee J."/>
            <person name="Lipzen A."/>
            <person name="Pangilinan J."/>
            <person name="LaButti K."/>
            <person name="Hainaut M."/>
            <person name="Henrissat B."/>
            <person name="Grigoriev I.V."/>
            <person name="Spatafora J.W."/>
            <person name="Aime M.C."/>
        </authorList>
    </citation>
    <scope>NUCLEOTIDE SEQUENCE [LARGE SCALE GENOMIC DNA]</scope>
    <source>
        <strain evidence="3 4">MCA 4198</strain>
    </source>
</reference>
<feature type="compositionally biased region" description="Low complexity" evidence="1">
    <location>
        <begin position="738"/>
        <end position="756"/>
    </location>
</feature>
<sequence length="832" mass="91957">MSDPQGLAPIPQSALRDNEALLEWAEPLLLHGVPHSLLAQTWFYIALKAVIIVVSVLLFVRLFRSGRFWLFRVVQLPNGRIICPNAVDSLVFLAAIFYVLDAVFRGLSTRWLFPPFDKEVNIMAFVALRLYPLWLAGFTHLSSLCLIWPFSTERLSPFWWHVFFFGLPLAFLIAYFPPAIISNSHYNAAIDGWYLVRGKLIASPSAQVTQESIEAATALHVNIVRSYEATAIWAGVGSGFLAFLFLMSLVVGTKLLWRASRELRARRQEARSSFRRKSFSSVELQARPRDVAPSDHTQPNTKVNISKERRRRSINKFKTSRARLIQYFAGIRPLVADEDDVDSASRGTNEGSEEHQETNASSSEQLSDGAITELLANFFRFTLLQIVCLLCIELALLVVVIYLCATVIEAAKTNKRDEEYGNELSKIGYIYHTVEIWAIIIFGSPLIVSMLFRSAFPYKVDAPSRFSSGRSSSNNAPTLGVRLRYYNRQKQQRDCDGTTVSSGSRDRRGDSVNEQEVLQGTSVDESNTATNNSTDIGTADSSSQQIHLGRGEASTKPAAHDEALAKEHKGIDSMCKTNTVIDGQHHPIGLGIEYEHRDVGLSVAHAVARTATRGKSQQPFQDQRSSDAIRADSACSRGSDAWLLGNTQGSHRTTPELTKASPKSPPAPVQQRPRDVSWVVGYGSGRSVVLDALEQGHAYRAQRRQRRSPWSNDVEDNLSTLTPSPPKPTKAGRRRGVTSSPPATPTSTSRSFFATPHGLVEGTPLSPLTKTDDHTLAESSHPASSPKANSQNQQTGTPQLQQEHHLQHASTLQGKHSGSATLKFSPFSSPSF</sequence>
<evidence type="ECO:0000313" key="4">
    <source>
        <dbReference type="Proteomes" id="UP000245768"/>
    </source>
</evidence>
<keyword evidence="2" id="KW-0812">Transmembrane</keyword>
<feature type="compositionally biased region" description="Polar residues" evidence="1">
    <location>
        <begin position="295"/>
        <end position="304"/>
    </location>
</feature>
<keyword evidence="2" id="KW-1133">Transmembrane helix</keyword>
<feature type="compositionally biased region" description="Polar residues" evidence="1">
    <location>
        <begin position="514"/>
        <end position="546"/>
    </location>
</feature>
<feature type="transmembrane region" description="Helical" evidence="2">
    <location>
        <begin position="42"/>
        <end position="60"/>
    </location>
</feature>
<organism evidence="3 4">
    <name type="scientific">Acaromyces ingoldii</name>
    <dbReference type="NCBI Taxonomy" id="215250"/>
    <lineage>
        <taxon>Eukaryota</taxon>
        <taxon>Fungi</taxon>
        <taxon>Dikarya</taxon>
        <taxon>Basidiomycota</taxon>
        <taxon>Ustilaginomycotina</taxon>
        <taxon>Exobasidiomycetes</taxon>
        <taxon>Exobasidiales</taxon>
        <taxon>Cryptobasidiaceae</taxon>
        <taxon>Acaromyces</taxon>
    </lineage>
</organism>
<dbReference type="InParanoid" id="A0A316YFG1"/>
<evidence type="ECO:0000313" key="3">
    <source>
        <dbReference type="EMBL" id="PWN87861.1"/>
    </source>
</evidence>
<keyword evidence="2" id="KW-0472">Membrane</keyword>
<feature type="compositionally biased region" description="Polar residues" evidence="1">
    <location>
        <begin position="645"/>
        <end position="656"/>
    </location>
</feature>
<dbReference type="RefSeq" id="XP_025375059.1">
    <property type="nucleotide sequence ID" value="XM_025522640.1"/>
</dbReference>
<dbReference type="AlphaFoldDB" id="A0A316YFG1"/>
<feature type="region of interest" description="Disordered" evidence="1">
    <location>
        <begin position="700"/>
        <end position="832"/>
    </location>
</feature>
<dbReference type="GeneID" id="37044556"/>
<feature type="transmembrane region" description="Helical" evidence="2">
    <location>
        <begin position="428"/>
        <end position="452"/>
    </location>
</feature>
<evidence type="ECO:0000256" key="1">
    <source>
        <dbReference type="SAM" id="MobiDB-lite"/>
    </source>
</evidence>
<feature type="compositionally biased region" description="Polar residues" evidence="1">
    <location>
        <begin position="777"/>
        <end position="790"/>
    </location>
</feature>
<name>A0A316YFG1_9BASI</name>
<feature type="transmembrane region" description="Helical" evidence="2">
    <location>
        <begin position="81"/>
        <end position="100"/>
    </location>
</feature>
<feature type="transmembrane region" description="Helical" evidence="2">
    <location>
        <begin position="383"/>
        <end position="408"/>
    </location>
</feature>
<accession>A0A316YFG1</accession>
<evidence type="ECO:0000256" key="2">
    <source>
        <dbReference type="SAM" id="Phobius"/>
    </source>
</evidence>
<feature type="region of interest" description="Disordered" evidence="1">
    <location>
        <begin position="490"/>
        <end position="558"/>
    </location>
</feature>